<dbReference type="RefSeq" id="WP_344698712.1">
    <property type="nucleotide sequence ID" value="NZ_BAABBM010000001.1"/>
</dbReference>
<name>A0ABP7L4N6_9SPHN</name>
<sequence>MLREPETGSDELLSDEPGFPHKPEIIFSLADGLVSASWPGTATRVVLGPYDGVKAMMQDFLDQSALGDRLAKRALR</sequence>
<dbReference type="Proteomes" id="UP001500827">
    <property type="component" value="Unassembled WGS sequence"/>
</dbReference>
<evidence type="ECO:0000313" key="2">
    <source>
        <dbReference type="Proteomes" id="UP001500827"/>
    </source>
</evidence>
<keyword evidence="2" id="KW-1185">Reference proteome</keyword>
<comment type="caution">
    <text evidence="1">The sequence shown here is derived from an EMBL/GenBank/DDBJ whole genome shotgun (WGS) entry which is preliminary data.</text>
</comment>
<evidence type="ECO:0000313" key="1">
    <source>
        <dbReference type="EMBL" id="GAA3893862.1"/>
    </source>
</evidence>
<proteinExistence type="predicted"/>
<accession>A0ABP7L4N6</accession>
<dbReference type="EMBL" id="BAABBM010000001">
    <property type="protein sequence ID" value="GAA3893862.1"/>
    <property type="molecule type" value="Genomic_DNA"/>
</dbReference>
<organism evidence="1 2">
    <name type="scientific">Sphingomonas limnosediminicola</name>
    <dbReference type="NCBI Taxonomy" id="940133"/>
    <lineage>
        <taxon>Bacteria</taxon>
        <taxon>Pseudomonadati</taxon>
        <taxon>Pseudomonadota</taxon>
        <taxon>Alphaproteobacteria</taxon>
        <taxon>Sphingomonadales</taxon>
        <taxon>Sphingomonadaceae</taxon>
        <taxon>Sphingomonas</taxon>
    </lineage>
</organism>
<reference evidence="2" key="1">
    <citation type="journal article" date="2019" name="Int. J. Syst. Evol. Microbiol.">
        <title>The Global Catalogue of Microorganisms (GCM) 10K type strain sequencing project: providing services to taxonomists for standard genome sequencing and annotation.</title>
        <authorList>
            <consortium name="The Broad Institute Genomics Platform"/>
            <consortium name="The Broad Institute Genome Sequencing Center for Infectious Disease"/>
            <person name="Wu L."/>
            <person name="Ma J."/>
        </authorList>
    </citation>
    <scope>NUCLEOTIDE SEQUENCE [LARGE SCALE GENOMIC DNA]</scope>
    <source>
        <strain evidence="2">JCM 17543</strain>
    </source>
</reference>
<gene>
    <name evidence="1" type="ORF">GCM10022276_11340</name>
</gene>
<protein>
    <submittedName>
        <fullName evidence="1">Uncharacterized protein</fullName>
    </submittedName>
</protein>